<keyword evidence="2" id="KW-1185">Reference proteome</keyword>
<proteinExistence type="predicted"/>
<dbReference type="EMBL" id="CP027059">
    <property type="protein sequence ID" value="UQZ84136.1"/>
    <property type="molecule type" value="Genomic_DNA"/>
</dbReference>
<sequence>MEPLFFADPAQFRAWLEEHHEQADALLVGYYKKGTGRPSMTWPESVDEALCYGWIDGVRKGIDSESYMIRFTPRKPSSIWSTVNVKRVAELTELGRMRPAGLHAFEKRREDKTGIYSHEQKIPAELGGDYEAIFRANAKAWEFFQSRSASYRKTSIHWIVSAKKEETRMKRLNALIAASEQGLTVDPFTRKPKPAP</sequence>
<protein>
    <recommendedName>
        <fullName evidence="3">Bacteriocin-protection protein</fullName>
    </recommendedName>
</protein>
<dbReference type="Pfam" id="PF13376">
    <property type="entry name" value="OmdA"/>
    <property type="match status" value="1"/>
</dbReference>
<reference evidence="1" key="1">
    <citation type="submission" date="2018-02" db="EMBL/GenBank/DDBJ databases">
        <authorList>
            <person name="Kim S.-K."/>
            <person name="Jung H.-I."/>
            <person name="Lee S.-W."/>
        </authorList>
    </citation>
    <scope>NUCLEOTIDE SEQUENCE</scope>
    <source>
        <strain evidence="1">SK3146</strain>
    </source>
</reference>
<dbReference type="RefSeq" id="WP_249866074.1">
    <property type="nucleotide sequence ID" value="NZ_CP027059.1"/>
</dbReference>
<evidence type="ECO:0000313" key="2">
    <source>
        <dbReference type="Proteomes" id="UP001057134"/>
    </source>
</evidence>
<dbReference type="Proteomes" id="UP001057134">
    <property type="component" value="Chromosome"/>
</dbReference>
<evidence type="ECO:0000313" key="1">
    <source>
        <dbReference type="EMBL" id="UQZ84136.1"/>
    </source>
</evidence>
<accession>A0ABY4RNU1</accession>
<gene>
    <name evidence="1" type="ORF">SK3146_03369</name>
</gene>
<reference evidence="1" key="2">
    <citation type="journal article" date="2021" name="J Anim Sci Technol">
        <title>Complete genome sequence of Paenibacillus konkukensis sp. nov. SK3146 as a potential probiotic strain.</title>
        <authorList>
            <person name="Jung H.I."/>
            <person name="Park S."/>
            <person name="Niu K.M."/>
            <person name="Lee S.W."/>
            <person name="Kothari D."/>
            <person name="Yi K.J."/>
            <person name="Kim S.K."/>
        </authorList>
    </citation>
    <scope>NUCLEOTIDE SEQUENCE</scope>
    <source>
        <strain evidence="1">SK3146</strain>
    </source>
</reference>
<name>A0ABY4RNU1_9BACL</name>
<organism evidence="1 2">
    <name type="scientific">Paenibacillus konkukensis</name>
    <dbReference type="NCBI Taxonomy" id="2020716"/>
    <lineage>
        <taxon>Bacteria</taxon>
        <taxon>Bacillati</taxon>
        <taxon>Bacillota</taxon>
        <taxon>Bacilli</taxon>
        <taxon>Bacillales</taxon>
        <taxon>Paenibacillaceae</taxon>
        <taxon>Paenibacillus</taxon>
    </lineage>
</organism>
<evidence type="ECO:0008006" key="3">
    <source>
        <dbReference type="Google" id="ProtNLM"/>
    </source>
</evidence>